<keyword evidence="4" id="KW-1185">Reference proteome</keyword>
<gene>
    <name evidence="3" type="ORF">PZE19_23535</name>
</gene>
<evidence type="ECO:0000256" key="1">
    <source>
        <dbReference type="SAM" id="MobiDB-lite"/>
    </source>
</evidence>
<name>A0ABT6FGP5_9BACT</name>
<keyword evidence="2" id="KW-0812">Transmembrane</keyword>
<protein>
    <submittedName>
        <fullName evidence="3">Uncharacterized protein</fullName>
    </submittedName>
</protein>
<evidence type="ECO:0000313" key="3">
    <source>
        <dbReference type="EMBL" id="MDG3006753.1"/>
    </source>
</evidence>
<keyword evidence="2" id="KW-1133">Transmembrane helix</keyword>
<evidence type="ECO:0000256" key="2">
    <source>
        <dbReference type="SAM" id="Phobius"/>
    </source>
</evidence>
<organism evidence="3 4">
    <name type="scientific">Paludisphaera mucosa</name>
    <dbReference type="NCBI Taxonomy" id="3030827"/>
    <lineage>
        <taxon>Bacteria</taxon>
        <taxon>Pseudomonadati</taxon>
        <taxon>Planctomycetota</taxon>
        <taxon>Planctomycetia</taxon>
        <taxon>Isosphaerales</taxon>
        <taxon>Isosphaeraceae</taxon>
        <taxon>Paludisphaera</taxon>
    </lineage>
</organism>
<feature type="region of interest" description="Disordered" evidence="1">
    <location>
        <begin position="222"/>
        <end position="252"/>
    </location>
</feature>
<dbReference type="EMBL" id="JARRAG010000002">
    <property type="protein sequence ID" value="MDG3006753.1"/>
    <property type="molecule type" value="Genomic_DNA"/>
</dbReference>
<accession>A0ABT6FGP5</accession>
<sequence>MSNSRKGRRSSADKSPLLRRITYFVVMIMSGGGAGIGGWLCKDHPQLQPLVSLFLGKPGEAGGEVPQIKSALKTVIAGALSASASGPGVYKVTIDTVQLDPKAFTPGRTVDVQARVRKIDAGGSESVVWESKPFGENLAVVGRDELSAHWSNRPFEVEWRAGDRFMVEVWDRKAGLFSAQTFRMARRDVDVFPLATGEFALEPEGRVQPGTDPSRNRVVLASRRTGDSAVRPAQPPRGDAPAEVAERPLIIR</sequence>
<keyword evidence="2" id="KW-0472">Membrane</keyword>
<dbReference type="Proteomes" id="UP001216907">
    <property type="component" value="Unassembled WGS sequence"/>
</dbReference>
<comment type="caution">
    <text evidence="3">The sequence shown here is derived from an EMBL/GenBank/DDBJ whole genome shotgun (WGS) entry which is preliminary data.</text>
</comment>
<proteinExistence type="predicted"/>
<dbReference type="RefSeq" id="WP_277863046.1">
    <property type="nucleotide sequence ID" value="NZ_JARRAG010000002.1"/>
</dbReference>
<feature type="transmembrane region" description="Helical" evidence="2">
    <location>
        <begin position="21"/>
        <end position="40"/>
    </location>
</feature>
<reference evidence="3 4" key="1">
    <citation type="submission" date="2023-03" db="EMBL/GenBank/DDBJ databases">
        <title>Paludisphaera mucosa sp. nov. a novel planctomycete from northern fen.</title>
        <authorList>
            <person name="Ivanova A."/>
        </authorList>
    </citation>
    <scope>NUCLEOTIDE SEQUENCE [LARGE SCALE GENOMIC DNA]</scope>
    <source>
        <strain evidence="3 4">Pla2</strain>
    </source>
</reference>
<evidence type="ECO:0000313" key="4">
    <source>
        <dbReference type="Proteomes" id="UP001216907"/>
    </source>
</evidence>